<sequence length="612" mass="65580">MHRVIVATIFVVAVAQATANQGTSAEVDVAGEAYLSASTGIKNNDDDAKSDSVPESESDDSIVMLDAEIKALSGLISLEQQKLELLQRMRTLALSGERLPAGMAGNVDHFVESSRAQDLPPSPATGQLDSSSRVSGVGVDDLMMERGVIRHDTTVVATAVLPFRQRTSRKSGGSRGARKGPTPGSFVNMIVLADAQGALHFYDADGGSALDLDCSFWSGGDDHCAVTHLSFDCGWNYADEALLAVGTSTGLVRLLNMTLWRDDLIISGRRPRLKRDPSTGEVIKNQTVDPASMPTKRTTSGLGLIVRAEVFLWLDASVTALRLLSSKNSESMNSKRVIYVANAAATLCSYSRNGTLLYNNSNLKKPITELHKTGGSLLAADDDGISFLSASRLTASPLYCKGAHSPITSIVPDVLQPQHLFVGFGSGDVVAYNTKAGRDKQLSCQKLYKLQTTGGGYPVRLHAARGYVLATSVGSIKIFNSTSMRDLGVRYVATKAISSVSQPLVSVSWVQGSKLPEVMVALNEADQMKMTLLEALLPYDPPVSNIGWMRLPVLLGGLVIVFGYQFFIKKNKTRGSGRGDRMSSDGINDGLDGLDMSSYRSASKSRSRPGRY</sequence>
<dbReference type="AlphaFoldDB" id="A0A7S2APK4"/>
<feature type="region of interest" description="Disordered" evidence="1">
    <location>
        <begin position="573"/>
        <end position="612"/>
    </location>
</feature>
<feature type="compositionally biased region" description="Basic residues" evidence="1">
    <location>
        <begin position="603"/>
        <end position="612"/>
    </location>
</feature>
<protein>
    <submittedName>
        <fullName evidence="4">Uncharacterized protein</fullName>
    </submittedName>
</protein>
<dbReference type="InterPro" id="IPR011047">
    <property type="entry name" value="Quinoprotein_ADH-like_sf"/>
</dbReference>
<evidence type="ECO:0000256" key="3">
    <source>
        <dbReference type="SAM" id="SignalP"/>
    </source>
</evidence>
<feature type="compositionally biased region" description="Basic and acidic residues" evidence="1">
    <location>
        <begin position="43"/>
        <end position="52"/>
    </location>
</feature>
<dbReference type="EMBL" id="HBGS01003715">
    <property type="protein sequence ID" value="CAD9373497.1"/>
    <property type="molecule type" value="Transcribed_RNA"/>
</dbReference>
<accession>A0A7S2APK4</accession>
<feature type="transmembrane region" description="Helical" evidence="2">
    <location>
        <begin position="548"/>
        <end position="568"/>
    </location>
</feature>
<feature type="signal peptide" evidence="3">
    <location>
        <begin position="1"/>
        <end position="19"/>
    </location>
</feature>
<feature type="region of interest" description="Disordered" evidence="1">
    <location>
        <begin position="40"/>
        <end position="59"/>
    </location>
</feature>
<dbReference type="SUPFAM" id="SSF50998">
    <property type="entry name" value="Quinoprotein alcohol dehydrogenase-like"/>
    <property type="match status" value="1"/>
</dbReference>
<proteinExistence type="predicted"/>
<feature type="chain" id="PRO_5030723032" evidence="3">
    <location>
        <begin position="20"/>
        <end position="612"/>
    </location>
</feature>
<keyword evidence="3" id="KW-0732">Signal</keyword>
<reference evidence="4" key="1">
    <citation type="submission" date="2021-01" db="EMBL/GenBank/DDBJ databases">
        <authorList>
            <person name="Corre E."/>
            <person name="Pelletier E."/>
            <person name="Niang G."/>
            <person name="Scheremetjew M."/>
            <person name="Finn R."/>
            <person name="Kale V."/>
            <person name="Holt S."/>
            <person name="Cochrane G."/>
            <person name="Meng A."/>
            <person name="Brown T."/>
            <person name="Cohen L."/>
        </authorList>
    </citation>
    <scope>NUCLEOTIDE SEQUENCE</scope>
    <source>
        <strain evidence="4">CCMP1381</strain>
    </source>
</reference>
<evidence type="ECO:0000256" key="2">
    <source>
        <dbReference type="SAM" id="Phobius"/>
    </source>
</evidence>
<organism evidence="4">
    <name type="scientific">Octactis speculum</name>
    <dbReference type="NCBI Taxonomy" id="3111310"/>
    <lineage>
        <taxon>Eukaryota</taxon>
        <taxon>Sar</taxon>
        <taxon>Stramenopiles</taxon>
        <taxon>Ochrophyta</taxon>
        <taxon>Dictyochophyceae</taxon>
        <taxon>Dictyochales</taxon>
        <taxon>Dictyochaceae</taxon>
        <taxon>Octactis</taxon>
    </lineage>
</organism>
<gene>
    <name evidence="4" type="ORF">DSPE1174_LOCUS1906</name>
</gene>
<keyword evidence="2" id="KW-0812">Transmembrane</keyword>
<name>A0A7S2APK4_9STRA</name>
<evidence type="ECO:0000313" key="4">
    <source>
        <dbReference type="EMBL" id="CAD9373497.1"/>
    </source>
</evidence>
<keyword evidence="2" id="KW-1133">Transmembrane helix</keyword>
<evidence type="ECO:0000256" key="1">
    <source>
        <dbReference type="SAM" id="MobiDB-lite"/>
    </source>
</evidence>
<keyword evidence="2" id="KW-0472">Membrane</keyword>